<sequence length="135" mass="15377">MRYLHYFSIFYPPSFDTYDQKTQEYLTRNFETTCAEFVALKACIISLKDCVSKELFVNSIALYTNDGVHFYVNYRQMEYICGQGYNDGKDSVKCLDSANFTTCEHGVPQSCDSMNSHLKCITNQAKTQCGSSAKS</sequence>
<evidence type="ECO:0000313" key="1">
    <source>
        <dbReference type="Proteomes" id="UP000887576"/>
    </source>
</evidence>
<evidence type="ECO:0000313" key="2">
    <source>
        <dbReference type="WBParaSite" id="JU765_v2.g1263.t1"/>
    </source>
</evidence>
<dbReference type="WBParaSite" id="JU765_v2.g1263.t1">
    <property type="protein sequence ID" value="JU765_v2.g1263.t1"/>
    <property type="gene ID" value="JU765_v2.g1263"/>
</dbReference>
<dbReference type="Proteomes" id="UP000887576">
    <property type="component" value="Unplaced"/>
</dbReference>
<reference evidence="2" key="1">
    <citation type="submission" date="2022-11" db="UniProtKB">
        <authorList>
            <consortium name="WormBaseParasite"/>
        </authorList>
    </citation>
    <scope>IDENTIFICATION</scope>
</reference>
<proteinExistence type="predicted"/>
<organism evidence="1 2">
    <name type="scientific">Panagrolaimus sp. JU765</name>
    <dbReference type="NCBI Taxonomy" id="591449"/>
    <lineage>
        <taxon>Eukaryota</taxon>
        <taxon>Metazoa</taxon>
        <taxon>Ecdysozoa</taxon>
        <taxon>Nematoda</taxon>
        <taxon>Chromadorea</taxon>
        <taxon>Rhabditida</taxon>
        <taxon>Tylenchina</taxon>
        <taxon>Panagrolaimomorpha</taxon>
        <taxon>Panagrolaimoidea</taxon>
        <taxon>Panagrolaimidae</taxon>
        <taxon>Panagrolaimus</taxon>
    </lineage>
</organism>
<protein>
    <submittedName>
        <fullName evidence="2">Uncharacterized protein</fullName>
    </submittedName>
</protein>
<name>A0AC34Q3H3_9BILA</name>
<accession>A0AC34Q3H3</accession>